<dbReference type="EMBL" id="MUYV01000001">
    <property type="protein sequence ID" value="OOS26537.1"/>
    <property type="molecule type" value="Genomic_DNA"/>
</dbReference>
<dbReference type="Proteomes" id="UP000190683">
    <property type="component" value="Unassembled WGS sequence"/>
</dbReference>
<dbReference type="PANTHER" id="PTHR33606">
    <property type="entry name" value="PROTEIN YCII"/>
    <property type="match status" value="1"/>
</dbReference>
<keyword evidence="4" id="KW-1185">Reference proteome</keyword>
<dbReference type="RefSeq" id="WP_078316927.1">
    <property type="nucleotide sequence ID" value="NZ_MUYV01000001.1"/>
</dbReference>
<dbReference type="InterPro" id="IPR011008">
    <property type="entry name" value="Dimeric_a/b-barrel"/>
</dbReference>
<gene>
    <name evidence="3" type="ORF">B0681_01240</name>
</gene>
<dbReference type="AlphaFoldDB" id="A0A1T0CW38"/>
<accession>A0A1T0CW38</accession>
<dbReference type="SUPFAM" id="SSF54909">
    <property type="entry name" value="Dimeric alpha+beta barrel"/>
    <property type="match status" value="1"/>
</dbReference>
<comment type="similarity">
    <text evidence="1">Belongs to the YciI family.</text>
</comment>
<comment type="caution">
    <text evidence="3">The sequence shown here is derived from an EMBL/GenBank/DDBJ whole genome shotgun (WGS) entry which is preliminary data.</text>
</comment>
<organism evidence="3 4">
    <name type="scientific">Moraxella porci DSM 25326</name>
    <dbReference type="NCBI Taxonomy" id="573983"/>
    <lineage>
        <taxon>Bacteria</taxon>
        <taxon>Pseudomonadati</taxon>
        <taxon>Pseudomonadota</taxon>
        <taxon>Gammaproteobacteria</taxon>
        <taxon>Moraxellales</taxon>
        <taxon>Moraxellaceae</taxon>
        <taxon>Moraxella</taxon>
    </lineage>
</organism>
<dbReference type="NCBIfam" id="NF009504">
    <property type="entry name" value="PRK12863.1-4"/>
    <property type="match status" value="1"/>
</dbReference>
<name>A0A1T0CW38_9GAMM</name>
<feature type="domain" description="YCII-related" evidence="2">
    <location>
        <begin position="3"/>
        <end position="91"/>
    </location>
</feature>
<protein>
    <recommendedName>
        <fullName evidence="2">YCII-related domain-containing protein</fullName>
    </recommendedName>
</protein>
<dbReference type="PANTHER" id="PTHR33606:SF3">
    <property type="entry name" value="PROTEIN YCII"/>
    <property type="match status" value="1"/>
</dbReference>
<proteinExistence type="inferred from homology"/>
<dbReference type="InterPro" id="IPR005545">
    <property type="entry name" value="YCII"/>
</dbReference>
<evidence type="ECO:0000313" key="3">
    <source>
        <dbReference type="EMBL" id="OOS26537.1"/>
    </source>
</evidence>
<evidence type="ECO:0000259" key="2">
    <source>
        <dbReference type="Pfam" id="PF03795"/>
    </source>
</evidence>
<sequence>MPLFAIIGHDVADSGQKRRETRPKHLDRLHKLNEQKRLIVAGPTPIEHGADAMSGSLVIAEFGDLAEAKAWAEADPYLEAGVYSHVDIKPFIQVLPSNS</sequence>
<evidence type="ECO:0000256" key="1">
    <source>
        <dbReference type="ARBA" id="ARBA00007689"/>
    </source>
</evidence>
<evidence type="ECO:0000313" key="4">
    <source>
        <dbReference type="Proteomes" id="UP000190683"/>
    </source>
</evidence>
<dbReference type="Pfam" id="PF03795">
    <property type="entry name" value="YCII"/>
    <property type="match status" value="1"/>
</dbReference>
<reference evidence="3 4" key="1">
    <citation type="submission" date="2017-02" db="EMBL/GenBank/DDBJ databases">
        <title>Draft genome sequence of Moraxella porci CCUG 54912T type strain.</title>
        <authorList>
            <person name="Salva-Serra F."/>
            <person name="Engstrom-Jakobsson H."/>
            <person name="Thorell K."/>
            <person name="Jaen-Luchoro D."/>
            <person name="Gonzales-Siles L."/>
            <person name="Karlsson R."/>
            <person name="Yazdan S."/>
            <person name="Boulund F."/>
            <person name="Johnning A."/>
            <person name="Engstrand L."/>
            <person name="Kristiansson E."/>
            <person name="Moore E."/>
        </authorList>
    </citation>
    <scope>NUCLEOTIDE SEQUENCE [LARGE SCALE GENOMIC DNA]</scope>
    <source>
        <strain evidence="3 4">CCUG 54912</strain>
    </source>
</reference>
<dbReference type="Gene3D" id="3.30.70.1060">
    <property type="entry name" value="Dimeric alpha+beta barrel"/>
    <property type="match status" value="1"/>
</dbReference>
<dbReference type="InterPro" id="IPR051807">
    <property type="entry name" value="Sec-metab_biosynth-assoc"/>
</dbReference>
<dbReference type="STRING" id="573983.B0681_01240"/>